<dbReference type="EMBL" id="SWBO01000005">
    <property type="protein sequence ID" value="TKB99934.1"/>
    <property type="molecule type" value="Genomic_DNA"/>
</dbReference>
<evidence type="ECO:0000313" key="2">
    <source>
        <dbReference type="EMBL" id="TKB99934.1"/>
    </source>
</evidence>
<dbReference type="PIRSF" id="PIRSF011444">
    <property type="entry name" value="DUF1287"/>
    <property type="match status" value="1"/>
</dbReference>
<feature type="signal peptide" evidence="1">
    <location>
        <begin position="1"/>
        <end position="20"/>
    </location>
</feature>
<evidence type="ECO:0000256" key="1">
    <source>
        <dbReference type="SAM" id="SignalP"/>
    </source>
</evidence>
<proteinExistence type="predicted"/>
<reference evidence="2 3" key="1">
    <citation type="submission" date="2019-04" db="EMBL/GenBank/DDBJ databases">
        <title>Pedobacter sp. AR-2-6 sp. nov., isolated from Arctic soil.</title>
        <authorList>
            <person name="Dahal R.H."/>
            <person name="Kim D.-U."/>
        </authorList>
    </citation>
    <scope>NUCLEOTIDE SEQUENCE [LARGE SCALE GENOMIC DNA]</scope>
    <source>
        <strain evidence="2 3">AR-2-6</strain>
    </source>
</reference>
<evidence type="ECO:0000313" key="3">
    <source>
        <dbReference type="Proteomes" id="UP000310477"/>
    </source>
</evidence>
<dbReference type="Pfam" id="PF06940">
    <property type="entry name" value="DUF1287"/>
    <property type="match status" value="1"/>
</dbReference>
<name>A0A4U1C2K3_9SPHI</name>
<dbReference type="AlphaFoldDB" id="A0A4U1C2K3"/>
<feature type="chain" id="PRO_5020560670" evidence="1">
    <location>
        <begin position="21"/>
        <end position="196"/>
    </location>
</feature>
<dbReference type="RefSeq" id="WP_136877098.1">
    <property type="nucleotide sequence ID" value="NZ_SWBO01000005.1"/>
</dbReference>
<dbReference type="Gene3D" id="3.90.1720.10">
    <property type="entry name" value="endopeptidase domain like (from Nostoc punctiforme)"/>
    <property type="match status" value="1"/>
</dbReference>
<dbReference type="InterPro" id="IPR009706">
    <property type="entry name" value="DUF1287"/>
</dbReference>
<organism evidence="2 3">
    <name type="scientific">Pedobacter cryotolerans</name>
    <dbReference type="NCBI Taxonomy" id="2571270"/>
    <lineage>
        <taxon>Bacteria</taxon>
        <taxon>Pseudomonadati</taxon>
        <taxon>Bacteroidota</taxon>
        <taxon>Sphingobacteriia</taxon>
        <taxon>Sphingobacteriales</taxon>
        <taxon>Sphingobacteriaceae</taxon>
        <taxon>Pedobacter</taxon>
    </lineage>
</organism>
<keyword evidence="1" id="KW-0732">Signal</keyword>
<comment type="caution">
    <text evidence="2">The sequence shown here is derived from an EMBL/GenBank/DDBJ whole genome shotgun (WGS) entry which is preliminary data.</text>
</comment>
<keyword evidence="3" id="KW-1185">Reference proteome</keyword>
<accession>A0A4U1C2K3</accession>
<protein>
    <submittedName>
        <fullName evidence="2">DUF1287 domain-containing protein</fullName>
    </submittedName>
</protein>
<gene>
    <name evidence="2" type="ORF">FA045_10850</name>
</gene>
<dbReference type="Proteomes" id="UP000310477">
    <property type="component" value="Unassembled WGS sequence"/>
</dbReference>
<sequence>MRKKLIIFALLLFVTVQSFGQSVKALKLSAAAIALTKQKVVYDPAYFSITYPNGDVPAGKGVCTDVVIRAYRSAFNIDLQKEVHEDMKPNFKLYPKNWGRKTTDRNIDHRRVYNLMVFFKRKGSVKPMTKNGSDYKPGDIVCWNLSGGISHIGLVVNKKSPDGKRYLIVHNIGAGQVIEDVLFDWKIIGHYTYRLT</sequence>
<dbReference type="OrthoDB" id="114026at2"/>